<evidence type="ECO:0000259" key="1">
    <source>
        <dbReference type="Pfam" id="PF13843"/>
    </source>
</evidence>
<reference evidence="2 3" key="1">
    <citation type="journal article" date="2022" name="Allergy">
        <title>Genome assembly and annotation of Periplaneta americana reveal a comprehensive cockroach allergen profile.</title>
        <authorList>
            <person name="Wang L."/>
            <person name="Xiong Q."/>
            <person name="Saelim N."/>
            <person name="Wang L."/>
            <person name="Nong W."/>
            <person name="Wan A.T."/>
            <person name="Shi M."/>
            <person name="Liu X."/>
            <person name="Cao Q."/>
            <person name="Hui J.H.L."/>
            <person name="Sookrung N."/>
            <person name="Leung T.F."/>
            <person name="Tungtrongchitr A."/>
            <person name="Tsui S.K.W."/>
        </authorList>
    </citation>
    <scope>NUCLEOTIDE SEQUENCE [LARGE SCALE GENOMIC DNA]</scope>
    <source>
        <strain evidence="2">PWHHKU_190912</strain>
    </source>
</reference>
<dbReference type="Pfam" id="PF13843">
    <property type="entry name" value="DDE_Tnp_1_7"/>
    <property type="match status" value="1"/>
</dbReference>
<evidence type="ECO:0000313" key="3">
    <source>
        <dbReference type="Proteomes" id="UP001148838"/>
    </source>
</evidence>
<dbReference type="EMBL" id="JAJSOF020000019">
    <property type="protein sequence ID" value="KAJ4438274.1"/>
    <property type="molecule type" value="Genomic_DNA"/>
</dbReference>
<dbReference type="InterPro" id="IPR029526">
    <property type="entry name" value="PGBD"/>
</dbReference>
<evidence type="ECO:0000313" key="2">
    <source>
        <dbReference type="EMBL" id="KAJ4438274.1"/>
    </source>
</evidence>
<accession>A0ABQ8SWR9</accession>
<dbReference type="PANTHER" id="PTHR46599:SF6">
    <property type="entry name" value="DUAL SPECIFICITY PHOSPHATASE 26"/>
    <property type="match status" value="1"/>
</dbReference>
<protein>
    <recommendedName>
        <fullName evidence="1">PiggyBac transposable element-derived protein domain-containing protein</fullName>
    </recommendedName>
</protein>
<proteinExistence type="predicted"/>
<comment type="caution">
    <text evidence="2">The sequence shown here is derived from an EMBL/GenBank/DDBJ whole genome shotgun (WGS) entry which is preliminary data.</text>
</comment>
<organism evidence="2 3">
    <name type="scientific">Periplaneta americana</name>
    <name type="common">American cockroach</name>
    <name type="synonym">Blatta americana</name>
    <dbReference type="NCBI Taxonomy" id="6978"/>
    <lineage>
        <taxon>Eukaryota</taxon>
        <taxon>Metazoa</taxon>
        <taxon>Ecdysozoa</taxon>
        <taxon>Arthropoda</taxon>
        <taxon>Hexapoda</taxon>
        <taxon>Insecta</taxon>
        <taxon>Pterygota</taxon>
        <taxon>Neoptera</taxon>
        <taxon>Polyneoptera</taxon>
        <taxon>Dictyoptera</taxon>
        <taxon>Blattodea</taxon>
        <taxon>Blattoidea</taxon>
        <taxon>Blattidae</taxon>
        <taxon>Blattinae</taxon>
        <taxon>Periplaneta</taxon>
    </lineage>
</organism>
<dbReference type="Proteomes" id="UP001148838">
    <property type="component" value="Unassembled WGS sequence"/>
</dbReference>
<gene>
    <name evidence="2" type="ORF">ANN_14213</name>
</gene>
<dbReference type="PANTHER" id="PTHR46599">
    <property type="entry name" value="PIGGYBAC TRANSPOSABLE ELEMENT-DERIVED PROTEIN 4"/>
    <property type="match status" value="1"/>
</dbReference>
<keyword evidence="3" id="KW-1185">Reference proteome</keyword>
<sequence>MLFRSLKVKIFQEKVVSRRKNKDGLYIILIHTNQRLEILRQSCADAFIRNSKDFVQEEILGIIGLLLNCGVNRQNKGSVRELYSEENFPLYRATLSEHRFRLLLKCLRFDNSVTHEDLKKRDQFAPIRDIWNMMMRKFPMFYNPNEFVTVDEELITFHGRCPFRLYIPTKPGKYGIEVNLFVIPTQTTASQYTLMQDSLNLSKEIITVVLK</sequence>
<feature type="domain" description="PiggyBac transposable element-derived protein" evidence="1">
    <location>
        <begin position="31"/>
        <end position="182"/>
    </location>
</feature>
<name>A0ABQ8SWR9_PERAM</name>